<evidence type="ECO:0000313" key="6">
    <source>
        <dbReference type="EMBL" id="OAO90364.1"/>
    </source>
</evidence>
<feature type="active site" description="Proton acceptor" evidence="4">
    <location>
        <position position="76"/>
    </location>
</feature>
<comment type="catalytic activity">
    <reaction evidence="1">
        <text>3-cyano-L-alanine + 2 H2O = L-aspartate + NH4(+)</text>
        <dbReference type="Rhea" id="RHEA:11188"/>
        <dbReference type="ChEBI" id="CHEBI:15377"/>
        <dbReference type="ChEBI" id="CHEBI:28938"/>
        <dbReference type="ChEBI" id="CHEBI:29991"/>
        <dbReference type="ChEBI" id="CHEBI:77860"/>
        <dbReference type="EC" id="3.5.5.4"/>
    </reaction>
</comment>
<dbReference type="PROSITE" id="PS00920">
    <property type="entry name" value="NITRIL_CHT_1"/>
    <property type="match status" value="1"/>
</dbReference>
<dbReference type="GO" id="GO:0047427">
    <property type="term" value="F:cyanoalanine nitrilase activity"/>
    <property type="evidence" value="ECO:0007669"/>
    <property type="project" value="UniProtKB-EC"/>
</dbReference>
<accession>A0A178UAT0</accession>
<evidence type="ECO:0000313" key="7">
    <source>
        <dbReference type="Proteomes" id="UP000078284"/>
    </source>
</evidence>
<name>A0A178UAT0_ARATH</name>
<dbReference type="InterPro" id="IPR003010">
    <property type="entry name" value="C-N_Hydrolase"/>
</dbReference>
<dbReference type="PANTHER" id="PTHR46044:SF1">
    <property type="entry name" value="CN HYDROLASE DOMAIN-CONTAINING PROTEIN"/>
    <property type="match status" value="1"/>
</dbReference>
<comment type="similarity">
    <text evidence="2">Belongs to the carbon-nitrogen hydrolase superfamily. Nitrilase family.</text>
</comment>
<feature type="domain" description="CN hydrolase" evidence="5">
    <location>
        <begin position="36"/>
        <end position="200"/>
    </location>
</feature>
<dbReference type="ExpressionAtlas" id="A0A178UAT0">
    <property type="expression patterns" value="baseline and differential"/>
</dbReference>
<dbReference type="AlphaFoldDB" id="A0A178UAT0"/>
<proteinExistence type="inferred from homology"/>
<dbReference type="InterPro" id="IPR036526">
    <property type="entry name" value="C-N_Hydrolase_sf"/>
</dbReference>
<evidence type="ECO:0000256" key="4">
    <source>
        <dbReference type="PROSITE-ProRule" id="PRU10139"/>
    </source>
</evidence>
<dbReference type="PROSITE" id="PS50263">
    <property type="entry name" value="CN_HYDROLASE"/>
    <property type="match status" value="1"/>
</dbReference>
<dbReference type="Gene3D" id="3.60.110.10">
    <property type="entry name" value="Carbon-nitrogen hydrolase"/>
    <property type="match status" value="1"/>
</dbReference>
<evidence type="ECO:0000256" key="1">
    <source>
        <dbReference type="ARBA" id="ARBA00000322"/>
    </source>
</evidence>
<comment type="caution">
    <text evidence="6">The sequence shown here is derived from an EMBL/GenBank/DDBJ whole genome shotgun (WGS) entry which is preliminary data.</text>
</comment>
<organism evidence="6 7">
    <name type="scientific">Arabidopsis thaliana</name>
    <name type="common">Mouse-ear cress</name>
    <dbReference type="NCBI Taxonomy" id="3702"/>
    <lineage>
        <taxon>Eukaryota</taxon>
        <taxon>Viridiplantae</taxon>
        <taxon>Streptophyta</taxon>
        <taxon>Embryophyta</taxon>
        <taxon>Tracheophyta</taxon>
        <taxon>Spermatophyta</taxon>
        <taxon>Magnoliopsida</taxon>
        <taxon>eudicotyledons</taxon>
        <taxon>Gunneridae</taxon>
        <taxon>Pentapetalae</taxon>
        <taxon>rosids</taxon>
        <taxon>malvids</taxon>
        <taxon>Brassicales</taxon>
        <taxon>Brassicaceae</taxon>
        <taxon>Camelineae</taxon>
        <taxon>Arabidopsis</taxon>
    </lineage>
</organism>
<dbReference type="InterPro" id="IPR000132">
    <property type="entry name" value="Nitrilase/CN_hydratase_CS"/>
</dbReference>
<dbReference type="EC" id="3.5.5.4" evidence="3"/>
<dbReference type="EMBL" id="LUHQ01000005">
    <property type="protein sequence ID" value="OAO90364.1"/>
    <property type="molecule type" value="Genomic_DNA"/>
</dbReference>
<reference evidence="7" key="1">
    <citation type="journal article" date="2016" name="Proc. Natl. Acad. Sci. U.S.A.">
        <title>Chromosome-level assembly of Arabidopsis thaliana Ler reveals the extent of translocation and inversion polymorphisms.</title>
        <authorList>
            <person name="Zapata L."/>
            <person name="Ding J."/>
            <person name="Willing E.M."/>
            <person name="Hartwig B."/>
            <person name="Bezdan D."/>
            <person name="Jiao W.B."/>
            <person name="Patel V."/>
            <person name="Velikkakam James G."/>
            <person name="Koornneef M."/>
            <person name="Ossowski S."/>
            <person name="Schneeberger K."/>
        </authorList>
    </citation>
    <scope>NUCLEOTIDE SEQUENCE [LARGE SCALE GENOMIC DNA]</scope>
    <source>
        <strain evidence="7">cv. Landsberg erecta</strain>
    </source>
</reference>
<dbReference type="GO" id="GO:0016836">
    <property type="term" value="F:hydro-lyase activity"/>
    <property type="evidence" value="ECO:0007669"/>
    <property type="project" value="UniProtKB-ARBA"/>
</dbReference>
<evidence type="ECO:0000256" key="3">
    <source>
        <dbReference type="ARBA" id="ARBA00039044"/>
    </source>
</evidence>
<dbReference type="SUPFAM" id="SSF56317">
    <property type="entry name" value="Carbon-nitrogen hydrolase"/>
    <property type="match status" value="1"/>
</dbReference>
<dbReference type="InterPro" id="IPR044149">
    <property type="entry name" value="Nitrilases_CHs"/>
</dbReference>
<dbReference type="PANTHER" id="PTHR46044">
    <property type="entry name" value="NITRILASE"/>
    <property type="match status" value="1"/>
</dbReference>
<evidence type="ECO:0000259" key="5">
    <source>
        <dbReference type="PROSITE" id="PS50263"/>
    </source>
</evidence>
<dbReference type="Proteomes" id="UP000078284">
    <property type="component" value="Chromosome 5"/>
</dbReference>
<protein>
    <recommendedName>
        <fullName evidence="3">cyanoalanine nitrilase</fullName>
        <ecNumber evidence="3">3.5.5.4</ecNumber>
    </recommendedName>
</protein>
<dbReference type="Pfam" id="PF00795">
    <property type="entry name" value="CN_hydrolase"/>
    <property type="match status" value="1"/>
</dbReference>
<evidence type="ECO:0000256" key="2">
    <source>
        <dbReference type="ARBA" id="ARBA00008129"/>
    </source>
</evidence>
<gene>
    <name evidence="6" type="ordered locus">AXX17_At5g21620</name>
</gene>
<sequence>MSMQQETSHMTAAPQTNGHQIFPEIDMSAGDSSSIVRATVVQASTVFYDTPATLDKAERLLSEAAENGSQLVVFPEAFIGGYPRGSTFELAIGSRTAKGRDDFRKYHASAIDVPGNKVLHHISDYVLTFFLSILDLSMNTRARTYYHINPLSRVRFTFTAPFDKFEAMNSYLLSLLIPRYKLKNYPNNGDFFKRSPNSPP</sequence>